<name>A0A4S4M5N5_9APHY</name>
<keyword evidence="3" id="KW-1185">Reference proteome</keyword>
<evidence type="ECO:0000259" key="1">
    <source>
        <dbReference type="Pfam" id="PF03795"/>
    </source>
</evidence>
<dbReference type="InterPro" id="IPR051807">
    <property type="entry name" value="Sec-metab_biosynth-assoc"/>
</dbReference>
<dbReference type="PANTHER" id="PTHR33606">
    <property type="entry name" value="PROTEIN YCII"/>
    <property type="match status" value="1"/>
</dbReference>
<evidence type="ECO:0000313" key="2">
    <source>
        <dbReference type="EMBL" id="THH20524.1"/>
    </source>
</evidence>
<dbReference type="InterPro" id="IPR011008">
    <property type="entry name" value="Dimeric_a/b-barrel"/>
</dbReference>
<evidence type="ECO:0000313" key="3">
    <source>
        <dbReference type="Proteomes" id="UP000308730"/>
    </source>
</evidence>
<dbReference type="Proteomes" id="UP000308730">
    <property type="component" value="Unassembled WGS sequence"/>
</dbReference>
<gene>
    <name evidence="2" type="ORF">EUX98_g8566</name>
</gene>
<reference evidence="2 3" key="1">
    <citation type="submission" date="2019-02" db="EMBL/GenBank/DDBJ databases">
        <title>Genome sequencing of the rare red list fungi Antrodiella citrinella (Flaviporus citrinellus).</title>
        <authorList>
            <person name="Buettner E."/>
            <person name="Kellner H."/>
        </authorList>
    </citation>
    <scope>NUCLEOTIDE SEQUENCE [LARGE SCALE GENOMIC DNA]</scope>
    <source>
        <strain evidence="2 3">DSM 108506</strain>
    </source>
</reference>
<dbReference type="Pfam" id="PF03795">
    <property type="entry name" value="YCII"/>
    <property type="match status" value="1"/>
</dbReference>
<organism evidence="2 3">
    <name type="scientific">Antrodiella citrinella</name>
    <dbReference type="NCBI Taxonomy" id="2447956"/>
    <lineage>
        <taxon>Eukaryota</taxon>
        <taxon>Fungi</taxon>
        <taxon>Dikarya</taxon>
        <taxon>Basidiomycota</taxon>
        <taxon>Agaricomycotina</taxon>
        <taxon>Agaricomycetes</taxon>
        <taxon>Polyporales</taxon>
        <taxon>Steccherinaceae</taxon>
        <taxon>Antrodiella</taxon>
    </lineage>
</organism>
<dbReference type="OrthoDB" id="5519740at2759"/>
<feature type="domain" description="YCII-related" evidence="1">
    <location>
        <begin position="8"/>
        <end position="91"/>
    </location>
</feature>
<protein>
    <recommendedName>
        <fullName evidence="1">YCII-related domain-containing protein</fullName>
    </recommendedName>
</protein>
<sequence length="107" mass="12154">MSAPALYKYAIWAPDYADEECLARRLSVRERHLANAKKLTEDGILKIGGAMIQDGSQLTDQPKMQGSLMVYEAASLDDVWKIIKEDVYYTGRVWDKDRLEITPFKAA</sequence>
<proteinExistence type="predicted"/>
<dbReference type="InterPro" id="IPR005545">
    <property type="entry name" value="YCII"/>
</dbReference>
<accession>A0A4S4M5N5</accession>
<dbReference type="PANTHER" id="PTHR33606:SF3">
    <property type="entry name" value="PROTEIN YCII"/>
    <property type="match status" value="1"/>
</dbReference>
<dbReference type="EMBL" id="SGPM01000488">
    <property type="protein sequence ID" value="THH20524.1"/>
    <property type="molecule type" value="Genomic_DNA"/>
</dbReference>
<dbReference type="AlphaFoldDB" id="A0A4S4M5N5"/>
<dbReference type="Gene3D" id="3.30.70.1060">
    <property type="entry name" value="Dimeric alpha+beta barrel"/>
    <property type="match status" value="1"/>
</dbReference>
<dbReference type="SUPFAM" id="SSF54909">
    <property type="entry name" value="Dimeric alpha+beta barrel"/>
    <property type="match status" value="1"/>
</dbReference>
<comment type="caution">
    <text evidence="2">The sequence shown here is derived from an EMBL/GenBank/DDBJ whole genome shotgun (WGS) entry which is preliminary data.</text>
</comment>